<evidence type="ECO:0000313" key="1">
    <source>
        <dbReference type="EMBL" id="CAG8745127.1"/>
    </source>
</evidence>
<reference evidence="1 2" key="1">
    <citation type="submission" date="2021-06" db="EMBL/GenBank/DDBJ databases">
        <authorList>
            <person name="Kallberg Y."/>
            <person name="Tangrot J."/>
            <person name="Rosling A."/>
        </authorList>
    </citation>
    <scope>NUCLEOTIDE SEQUENCE [LARGE SCALE GENOMIC DNA]</scope>
    <source>
        <strain evidence="1 2">120-4 pot B 10/14</strain>
    </source>
</reference>
<proteinExistence type="predicted"/>
<gene>
    <name evidence="1" type="ORF">GMARGA_LOCUS15784</name>
</gene>
<comment type="caution">
    <text evidence="1">The sequence shown here is derived from an EMBL/GenBank/DDBJ whole genome shotgun (WGS) entry which is preliminary data.</text>
</comment>
<protein>
    <submittedName>
        <fullName evidence="1">17570_t:CDS:1</fullName>
    </submittedName>
</protein>
<keyword evidence="2" id="KW-1185">Reference proteome</keyword>
<organism evidence="1 2">
    <name type="scientific">Gigaspora margarita</name>
    <dbReference type="NCBI Taxonomy" id="4874"/>
    <lineage>
        <taxon>Eukaryota</taxon>
        <taxon>Fungi</taxon>
        <taxon>Fungi incertae sedis</taxon>
        <taxon>Mucoromycota</taxon>
        <taxon>Glomeromycotina</taxon>
        <taxon>Glomeromycetes</taxon>
        <taxon>Diversisporales</taxon>
        <taxon>Gigasporaceae</taxon>
        <taxon>Gigaspora</taxon>
    </lineage>
</organism>
<dbReference type="EMBL" id="CAJVQB010011090">
    <property type="protein sequence ID" value="CAG8745127.1"/>
    <property type="molecule type" value="Genomic_DNA"/>
</dbReference>
<name>A0ABN7VA89_GIGMA</name>
<accession>A0ABN7VA89</accession>
<dbReference type="Proteomes" id="UP000789901">
    <property type="component" value="Unassembled WGS sequence"/>
</dbReference>
<evidence type="ECO:0000313" key="2">
    <source>
        <dbReference type="Proteomes" id="UP000789901"/>
    </source>
</evidence>
<sequence length="64" mass="7690">MYKARSCNQNERLENFCQIEIGVKKKKKEEFKFDGLPELDREVIQNIQYSENDKVVMFEMVTKV</sequence>